<evidence type="ECO:0000313" key="2">
    <source>
        <dbReference type="Proteomes" id="UP000055048"/>
    </source>
</evidence>
<organism evidence="1 2">
    <name type="scientific">Trichinella murrelli</name>
    <dbReference type="NCBI Taxonomy" id="144512"/>
    <lineage>
        <taxon>Eukaryota</taxon>
        <taxon>Metazoa</taxon>
        <taxon>Ecdysozoa</taxon>
        <taxon>Nematoda</taxon>
        <taxon>Enoplea</taxon>
        <taxon>Dorylaimia</taxon>
        <taxon>Trichinellida</taxon>
        <taxon>Trichinellidae</taxon>
        <taxon>Trichinella</taxon>
    </lineage>
</organism>
<gene>
    <name evidence="1" type="ORF">T05_3930</name>
</gene>
<protein>
    <submittedName>
        <fullName evidence="1">Uncharacterized protein</fullName>
    </submittedName>
</protein>
<name>A0A0V0UHB3_9BILA</name>
<sequence length="121" mass="12990">MDPFQRSSKENNAKHFNDPLGGVVWFASYGSAPVRPLSLLAGSPSLAWSRLRFAIFHIRIVTALALHARPLTNSPTAGWSSRLQYIESPGLWPFKKSAACCAATLIRCPNGPSATGGPLGQ</sequence>
<proteinExistence type="predicted"/>
<dbReference type="EMBL" id="JYDJ01000004">
    <property type="protein sequence ID" value="KRX50681.1"/>
    <property type="molecule type" value="Genomic_DNA"/>
</dbReference>
<keyword evidence="2" id="KW-1185">Reference proteome</keyword>
<comment type="caution">
    <text evidence="1">The sequence shown here is derived from an EMBL/GenBank/DDBJ whole genome shotgun (WGS) entry which is preliminary data.</text>
</comment>
<reference evidence="1 2" key="1">
    <citation type="submission" date="2015-01" db="EMBL/GenBank/DDBJ databases">
        <title>Evolution of Trichinella species and genotypes.</title>
        <authorList>
            <person name="Korhonen P.K."/>
            <person name="Edoardo P."/>
            <person name="Giuseppe L.R."/>
            <person name="Gasser R.B."/>
        </authorList>
    </citation>
    <scope>NUCLEOTIDE SEQUENCE [LARGE SCALE GENOMIC DNA]</scope>
    <source>
        <strain evidence="1">ISS417</strain>
    </source>
</reference>
<dbReference type="Proteomes" id="UP000055048">
    <property type="component" value="Unassembled WGS sequence"/>
</dbReference>
<dbReference type="AlphaFoldDB" id="A0A0V0UHB3"/>
<accession>A0A0V0UHB3</accession>
<evidence type="ECO:0000313" key="1">
    <source>
        <dbReference type="EMBL" id="KRX50681.1"/>
    </source>
</evidence>